<evidence type="ECO:0000313" key="2">
    <source>
        <dbReference type="EMBL" id="RSL50000.1"/>
    </source>
</evidence>
<dbReference type="AlphaFoldDB" id="A0A428PAB6"/>
<feature type="region of interest" description="Disordered" evidence="1">
    <location>
        <begin position="206"/>
        <end position="226"/>
    </location>
</feature>
<sequence length="896" mass="101209">MTNIAISSVEEDIGFVDQKNAIPATNDMEKEVSPQSMNILWERVDQFVRSKNFGTCLQVQSLFVQDRFPDWYWHEDGEHYCPNKAEDRNKRPYFIKSLPECYTMCGDGETLYKQYQEAMMEWAYFLRSESTLHGNSPGEISRCQWPSLGKSNFLHQIKSRLRSYCLQNDDEDNIYSGARGASSYFLGYGSDARDLQVMFLKESRPQNGKTLHAKSRRKQTTTEMGQDKIQVDVRSWTTKKLGHRHKQQKTSPLAEFTSDDLLLYTQPLELNGLEVGRAARVAIAEDGGLIRVGPKIYIRDGAGDFKLLDLGYSRARYVEEACRRGPWVAMVHRRGVKLAEPEDNHPGAPQTDHSDEEQSDSDSSSDSSEEDSPDEEVQTVMQSEPGLASVDMERGWNSDSSNSARESPSSGSTTDVTDELPDDRFNDWFSEDEDMVLKDVDESSNESMATVSVVGSTLSQDADNETDAESDTSSDISLKSTISRQMWGDSDSEAERSDDEPESFTMEEPSEERFSDCRQLVIFSFNPSTEQVHRRFRFVYRWAGRLFNSPPIIHPTYALAVWPLGRNEILFADLAGSPQVTYFTRSLRTGARDICHISIQAKFSDCGQFLHLVCLDGRRDGKSGQPHDGQTKSAEALGRISQLYLRVSTYRLSKGKPARSLPRLVYKATVLLDCELLRKDGNCRLPASPLPYTITWTADHVYATESHRILRVYRLPLYRGVEERDLSQDASQQVSDEKRNTLDSDSEMDLDKPKPARVAFRNEKSIFLPNSASRRSVSFFPAPDEATGTAKVDKEDKGKAKPSSKSHKQKSEGGKVVATVVISPEDSLVNKEQLPYLGPPQVLYLTADEFGSWKRLNEDDCGAGKDCAEAWSGGQLEARYERFDNEEDCDIVPYFR</sequence>
<accession>A0A428PAB6</accession>
<proteinExistence type="predicted"/>
<evidence type="ECO:0000313" key="3">
    <source>
        <dbReference type="Proteomes" id="UP000288168"/>
    </source>
</evidence>
<evidence type="ECO:0000256" key="1">
    <source>
        <dbReference type="SAM" id="MobiDB-lite"/>
    </source>
</evidence>
<feature type="region of interest" description="Disordered" evidence="1">
    <location>
        <begin position="724"/>
        <end position="755"/>
    </location>
</feature>
<gene>
    <name evidence="2" type="ORF">CEP54_012155</name>
</gene>
<feature type="region of interest" description="Disordered" evidence="1">
    <location>
        <begin position="778"/>
        <end position="813"/>
    </location>
</feature>
<protein>
    <submittedName>
        <fullName evidence="2">Uncharacterized protein</fullName>
    </submittedName>
</protein>
<feature type="compositionally biased region" description="Polar residues" evidence="1">
    <location>
        <begin position="473"/>
        <end position="484"/>
    </location>
</feature>
<feature type="compositionally biased region" description="Acidic residues" evidence="1">
    <location>
        <begin position="490"/>
        <end position="502"/>
    </location>
</feature>
<dbReference type="STRING" id="1325734.A0A428PAB6"/>
<feature type="compositionally biased region" description="Acidic residues" evidence="1">
    <location>
        <begin position="462"/>
        <end position="472"/>
    </location>
</feature>
<name>A0A428PAB6_9HYPO</name>
<feature type="region of interest" description="Disordered" evidence="1">
    <location>
        <begin position="441"/>
        <end position="511"/>
    </location>
</feature>
<reference evidence="2 3" key="1">
    <citation type="submission" date="2017-06" db="EMBL/GenBank/DDBJ databases">
        <title>Comparative genomic analysis of Ambrosia Fusariam Clade fungi.</title>
        <authorList>
            <person name="Stajich J.E."/>
            <person name="Carrillo J."/>
            <person name="Kijimoto T."/>
            <person name="Eskalen A."/>
            <person name="O'Donnell K."/>
            <person name="Kasson M."/>
        </authorList>
    </citation>
    <scope>NUCLEOTIDE SEQUENCE [LARGE SCALE GENOMIC DNA]</scope>
    <source>
        <strain evidence="2 3">NRRL62584</strain>
    </source>
</reference>
<feature type="compositionally biased region" description="Polar residues" evidence="1">
    <location>
        <begin position="445"/>
        <end position="461"/>
    </location>
</feature>
<feature type="compositionally biased region" description="Polar residues" evidence="1">
    <location>
        <begin position="397"/>
        <end position="415"/>
    </location>
</feature>
<keyword evidence="3" id="KW-1185">Reference proteome</keyword>
<feature type="region of interest" description="Disordered" evidence="1">
    <location>
        <begin position="338"/>
        <end position="426"/>
    </location>
</feature>
<dbReference type="OrthoDB" id="5092100at2759"/>
<organism evidence="2 3">
    <name type="scientific">Fusarium duplospermum</name>
    <dbReference type="NCBI Taxonomy" id="1325734"/>
    <lineage>
        <taxon>Eukaryota</taxon>
        <taxon>Fungi</taxon>
        <taxon>Dikarya</taxon>
        <taxon>Ascomycota</taxon>
        <taxon>Pezizomycotina</taxon>
        <taxon>Sordariomycetes</taxon>
        <taxon>Hypocreomycetidae</taxon>
        <taxon>Hypocreales</taxon>
        <taxon>Nectriaceae</taxon>
        <taxon>Fusarium</taxon>
        <taxon>Fusarium solani species complex</taxon>
    </lineage>
</organism>
<feature type="compositionally biased region" description="Acidic residues" evidence="1">
    <location>
        <begin position="367"/>
        <end position="377"/>
    </location>
</feature>
<dbReference type="EMBL" id="NKCI01000170">
    <property type="protein sequence ID" value="RSL50000.1"/>
    <property type="molecule type" value="Genomic_DNA"/>
</dbReference>
<dbReference type="Proteomes" id="UP000288168">
    <property type="component" value="Unassembled WGS sequence"/>
</dbReference>
<comment type="caution">
    <text evidence="2">The sequence shown here is derived from an EMBL/GenBank/DDBJ whole genome shotgun (WGS) entry which is preliminary data.</text>
</comment>